<evidence type="ECO:0000256" key="2">
    <source>
        <dbReference type="SAM" id="MobiDB-lite"/>
    </source>
</evidence>
<feature type="compositionally biased region" description="Acidic residues" evidence="2">
    <location>
        <begin position="504"/>
        <end position="521"/>
    </location>
</feature>
<feature type="domain" description="FAR1" evidence="3">
    <location>
        <begin position="104"/>
        <end position="188"/>
    </location>
</feature>
<dbReference type="PANTHER" id="PTHR46328:SF39">
    <property type="entry name" value="PROTEIN FAR1-RELATED SEQUENCE 5-LIKE"/>
    <property type="match status" value="1"/>
</dbReference>
<feature type="compositionally biased region" description="Acidic residues" evidence="2">
    <location>
        <begin position="212"/>
        <end position="224"/>
    </location>
</feature>
<feature type="coiled-coil region" evidence="1">
    <location>
        <begin position="670"/>
        <end position="704"/>
    </location>
</feature>
<dbReference type="InterPro" id="IPR004330">
    <property type="entry name" value="FAR1_DNA_bnd_dom"/>
</dbReference>
<dbReference type="EMBL" id="CAWUPB010001160">
    <property type="protein sequence ID" value="CAK7340622.1"/>
    <property type="molecule type" value="Genomic_DNA"/>
</dbReference>
<comment type="caution">
    <text evidence="4">The sequence shown here is derived from an EMBL/GenBank/DDBJ whole genome shotgun (WGS) entry which is preliminary data.</text>
</comment>
<feature type="compositionally biased region" description="Acidic residues" evidence="2">
    <location>
        <begin position="343"/>
        <end position="357"/>
    </location>
</feature>
<evidence type="ECO:0000256" key="1">
    <source>
        <dbReference type="SAM" id="Coils"/>
    </source>
</evidence>
<keyword evidence="5" id="KW-1185">Reference proteome</keyword>
<feature type="region of interest" description="Disordered" evidence="2">
    <location>
        <begin position="206"/>
        <end position="231"/>
    </location>
</feature>
<feature type="region of interest" description="Disordered" evidence="2">
    <location>
        <begin position="550"/>
        <end position="571"/>
    </location>
</feature>
<feature type="compositionally biased region" description="Polar residues" evidence="2">
    <location>
        <begin position="529"/>
        <end position="538"/>
    </location>
</feature>
<gene>
    <name evidence="4" type="ORF">DCAF_LOCUS15707</name>
</gene>
<reference evidence="4 5" key="1">
    <citation type="submission" date="2024-01" db="EMBL/GenBank/DDBJ databases">
        <authorList>
            <person name="Waweru B."/>
        </authorList>
    </citation>
    <scope>NUCLEOTIDE SEQUENCE [LARGE SCALE GENOMIC DNA]</scope>
</reference>
<proteinExistence type="predicted"/>
<dbReference type="PANTHER" id="PTHR46328">
    <property type="entry name" value="FAR-RED IMPAIRED RESPONSIVE (FAR1) FAMILY PROTEIN-RELATED"/>
    <property type="match status" value="1"/>
</dbReference>
<dbReference type="Proteomes" id="UP001314170">
    <property type="component" value="Unassembled WGS sequence"/>
</dbReference>
<evidence type="ECO:0000259" key="3">
    <source>
        <dbReference type="Pfam" id="PF03101"/>
    </source>
</evidence>
<sequence>MGVAAGRSLTPRDRRRVRASEVDLFNSVSQDGSHRLDMDDFRLPASINGVTLNEGDQVRCDDANFSRPDATGPSSLPDDGVDFSLIEPPYDGKTFCSLQEMNEYLQSYAKAIGFQWRTRSSRKDKNNSEIRAVRMVCNKEGVHRPRGNSSNYFRASRREGCAVAVSSTLQNHGQWKINKIQLQHCHEIDLNAIPLHLQQHLLALKDRPGNEEEREEEEEEEEEEGKPYDGQTFGSFAEMIQYLYAYAKAIGFTWRIRSSRKDKTGEKIRAIRMICSKEKGNKQGKWPNSQNEGCDVNISSTLQKDGQWKINKSHLQHRHEIDPNATPIFRRRYLLALSGNLGTEEEEEKEEGVEEEEKEMREAGNPSLSNGIDLLLDDPPYNGQTFGSLQELNQYLYSYAKGVGFEWRTRSSRKDETSGEICGVRMVCNKEGKSDSLRPSRREGCHVAVSSTLQKDGLWKINKINLQHSHEIDLNVRPFPRRRYRSVPPHMRYPLLLNDRLGTEGEDEGEDEEENEVEEASSVEMEQPQEPSNQENASPSIDNVIMEEQSSFEASVDQQGAVQEGDTTCQQSHDLPVKIEQQWKKLKRDMDKFLESNLDNVNQLSNMQRTVDTLIFYHLGDEVKTLTLQDVRQLLTALKDKVSCVRSSKRFAQAELENLHKENPDFSAMIDREKLALQAEESKLSELTCEEARIQVEIQKLMARKQSILSKKASTSKNVEKGKWKMAELKNTQEKFKKAKCSFSEWQNETSKVNETVITTLMDAKRLLSKLNV</sequence>
<dbReference type="AlphaFoldDB" id="A0AAV1RYN8"/>
<evidence type="ECO:0000313" key="5">
    <source>
        <dbReference type="Proteomes" id="UP001314170"/>
    </source>
</evidence>
<feature type="region of interest" description="Disordered" evidence="2">
    <location>
        <begin position="496"/>
        <end position="538"/>
    </location>
</feature>
<dbReference type="Pfam" id="PF03101">
    <property type="entry name" value="FAR1"/>
    <property type="match status" value="3"/>
</dbReference>
<feature type="region of interest" description="Disordered" evidence="2">
    <location>
        <begin position="342"/>
        <end position="370"/>
    </location>
</feature>
<feature type="domain" description="FAR1" evidence="3">
    <location>
        <begin position="243"/>
        <end position="322"/>
    </location>
</feature>
<name>A0AAV1RYN8_9ROSI</name>
<evidence type="ECO:0000313" key="4">
    <source>
        <dbReference type="EMBL" id="CAK7340622.1"/>
    </source>
</evidence>
<organism evidence="4 5">
    <name type="scientific">Dovyalis caffra</name>
    <dbReference type="NCBI Taxonomy" id="77055"/>
    <lineage>
        <taxon>Eukaryota</taxon>
        <taxon>Viridiplantae</taxon>
        <taxon>Streptophyta</taxon>
        <taxon>Embryophyta</taxon>
        <taxon>Tracheophyta</taxon>
        <taxon>Spermatophyta</taxon>
        <taxon>Magnoliopsida</taxon>
        <taxon>eudicotyledons</taxon>
        <taxon>Gunneridae</taxon>
        <taxon>Pentapetalae</taxon>
        <taxon>rosids</taxon>
        <taxon>fabids</taxon>
        <taxon>Malpighiales</taxon>
        <taxon>Salicaceae</taxon>
        <taxon>Flacourtieae</taxon>
        <taxon>Dovyalis</taxon>
    </lineage>
</organism>
<feature type="region of interest" description="Disordered" evidence="2">
    <location>
        <begin position="62"/>
        <end position="81"/>
    </location>
</feature>
<accession>A0AAV1RYN8</accession>
<protein>
    <recommendedName>
        <fullName evidence="3">FAR1 domain-containing protein</fullName>
    </recommendedName>
</protein>
<feature type="domain" description="FAR1" evidence="3">
    <location>
        <begin position="396"/>
        <end position="472"/>
    </location>
</feature>
<keyword evidence="1" id="KW-0175">Coiled coil</keyword>